<dbReference type="AlphaFoldDB" id="A0A1W2A9Z3"/>
<dbReference type="InterPro" id="IPR000866">
    <property type="entry name" value="AhpC/TSA"/>
</dbReference>
<keyword evidence="3" id="KW-1015">Disulfide bond</keyword>
<evidence type="ECO:0000256" key="4">
    <source>
        <dbReference type="ARBA" id="ARBA00023284"/>
    </source>
</evidence>
<keyword evidence="8" id="KW-1185">Reference proteome</keyword>
<evidence type="ECO:0000256" key="1">
    <source>
        <dbReference type="ARBA" id="ARBA00004196"/>
    </source>
</evidence>
<evidence type="ECO:0000313" key="8">
    <source>
        <dbReference type="Proteomes" id="UP000192678"/>
    </source>
</evidence>
<accession>A0A1W2A9Z3</accession>
<dbReference type="GO" id="GO:0016209">
    <property type="term" value="F:antioxidant activity"/>
    <property type="evidence" value="ECO:0007669"/>
    <property type="project" value="InterPro"/>
</dbReference>
<dbReference type="Pfam" id="PF00578">
    <property type="entry name" value="AhpC-TSA"/>
    <property type="match status" value="1"/>
</dbReference>
<dbReference type="InterPro" id="IPR050553">
    <property type="entry name" value="Thioredoxin_ResA/DsbE_sf"/>
</dbReference>
<sequence length="387" mass="43454">MDKIHISMKKLLLLLLALLPSVLLAQENYTIKGQMSQIGSPSKVFLVYMNNGKLIEDSLTISNGAFMFSGQIQDITYATLYLDYKGVGIRKMDREFPDYRYVYLVNGTTSMSGTDSLKNAKISGSGTVIIEDKLQHTAMLRPTGTARWQLNKDFNAASKEKRESKEFIDTYLKKHSELDSQDKALNKQFLAAHTNSYVSFDALKGLEGLYPDFNELQPEFLKLSPGLRASTAGLAYQKYLNKLKTVALFSSVPEFSAPDTSGKVISLASYRGKYVLLDFWASWCGPCRAENPGLVKAYHNFKDKNFTILSVSLDSKRIDWSEAVVQDGLPWTNISNLKNWKDNDIIQLFGIKAIPYNLLIDPAGKILARNLKGNDLQEQLEKILSKP</sequence>
<protein>
    <submittedName>
        <fullName evidence="7">Thiol-disulfide isomerase or thioredoxin</fullName>
    </submittedName>
</protein>
<dbReference type="InterPro" id="IPR036249">
    <property type="entry name" value="Thioredoxin-like_sf"/>
</dbReference>
<organism evidence="7 8">
    <name type="scientific">Pedobacter nyackensis</name>
    <dbReference type="NCBI Taxonomy" id="475255"/>
    <lineage>
        <taxon>Bacteria</taxon>
        <taxon>Pseudomonadati</taxon>
        <taxon>Bacteroidota</taxon>
        <taxon>Sphingobacteriia</taxon>
        <taxon>Sphingobacteriales</taxon>
        <taxon>Sphingobacteriaceae</taxon>
        <taxon>Pedobacter</taxon>
    </lineage>
</organism>
<dbReference type="PANTHER" id="PTHR42852:SF6">
    <property type="entry name" value="THIOL:DISULFIDE INTERCHANGE PROTEIN DSBE"/>
    <property type="match status" value="1"/>
</dbReference>
<evidence type="ECO:0000313" key="7">
    <source>
        <dbReference type="EMBL" id="SMC57241.1"/>
    </source>
</evidence>
<name>A0A1W2A9Z3_9SPHI</name>
<dbReference type="GO" id="GO:0016491">
    <property type="term" value="F:oxidoreductase activity"/>
    <property type="evidence" value="ECO:0007669"/>
    <property type="project" value="InterPro"/>
</dbReference>
<evidence type="ECO:0000259" key="6">
    <source>
        <dbReference type="PROSITE" id="PS51352"/>
    </source>
</evidence>
<keyword evidence="4" id="KW-0676">Redox-active center</keyword>
<dbReference type="PANTHER" id="PTHR42852">
    <property type="entry name" value="THIOL:DISULFIDE INTERCHANGE PROTEIN DSBE"/>
    <property type="match status" value="1"/>
</dbReference>
<dbReference type="PROSITE" id="PS51352">
    <property type="entry name" value="THIOREDOXIN_2"/>
    <property type="match status" value="1"/>
</dbReference>
<keyword evidence="7" id="KW-0413">Isomerase</keyword>
<dbReference type="GO" id="GO:0016853">
    <property type="term" value="F:isomerase activity"/>
    <property type="evidence" value="ECO:0007669"/>
    <property type="project" value="UniProtKB-KW"/>
</dbReference>
<dbReference type="CDD" id="cd02966">
    <property type="entry name" value="TlpA_like_family"/>
    <property type="match status" value="1"/>
</dbReference>
<dbReference type="SUPFAM" id="SSF52833">
    <property type="entry name" value="Thioredoxin-like"/>
    <property type="match status" value="1"/>
</dbReference>
<dbReference type="Proteomes" id="UP000192678">
    <property type="component" value="Unassembled WGS sequence"/>
</dbReference>
<evidence type="ECO:0000256" key="3">
    <source>
        <dbReference type="ARBA" id="ARBA00023157"/>
    </source>
</evidence>
<dbReference type="Gene3D" id="3.40.30.10">
    <property type="entry name" value="Glutaredoxin"/>
    <property type="match status" value="1"/>
</dbReference>
<keyword evidence="5" id="KW-0732">Signal</keyword>
<proteinExistence type="predicted"/>
<dbReference type="GO" id="GO:0030313">
    <property type="term" value="C:cell envelope"/>
    <property type="evidence" value="ECO:0007669"/>
    <property type="project" value="UniProtKB-SubCell"/>
</dbReference>
<dbReference type="PROSITE" id="PS00194">
    <property type="entry name" value="THIOREDOXIN_1"/>
    <property type="match status" value="1"/>
</dbReference>
<dbReference type="InterPro" id="IPR017937">
    <property type="entry name" value="Thioredoxin_CS"/>
</dbReference>
<evidence type="ECO:0000256" key="2">
    <source>
        <dbReference type="ARBA" id="ARBA00022748"/>
    </source>
</evidence>
<keyword evidence="2" id="KW-0201">Cytochrome c-type biogenesis</keyword>
<dbReference type="InterPro" id="IPR025380">
    <property type="entry name" value="DUF4369"/>
</dbReference>
<reference evidence="7 8" key="1">
    <citation type="submission" date="2017-04" db="EMBL/GenBank/DDBJ databases">
        <authorList>
            <person name="Afonso C.L."/>
            <person name="Miller P.J."/>
            <person name="Scott M.A."/>
            <person name="Spackman E."/>
            <person name="Goraichik I."/>
            <person name="Dimitrov K.M."/>
            <person name="Suarez D.L."/>
            <person name="Swayne D.E."/>
        </authorList>
    </citation>
    <scope>NUCLEOTIDE SEQUENCE [LARGE SCALE GENOMIC DNA]</scope>
    <source>
        <strain evidence="7 8">DSM 19625</strain>
    </source>
</reference>
<dbReference type="GO" id="GO:0017004">
    <property type="term" value="P:cytochrome complex assembly"/>
    <property type="evidence" value="ECO:0007669"/>
    <property type="project" value="UniProtKB-KW"/>
</dbReference>
<dbReference type="STRING" id="475255.SAMN04488101_101329"/>
<comment type="subcellular location">
    <subcellularLocation>
        <location evidence="1">Cell envelope</location>
    </subcellularLocation>
</comment>
<feature type="chain" id="PRO_5013162102" evidence="5">
    <location>
        <begin position="26"/>
        <end position="387"/>
    </location>
</feature>
<dbReference type="Pfam" id="PF14289">
    <property type="entry name" value="DUF4369"/>
    <property type="match status" value="1"/>
</dbReference>
<dbReference type="InterPro" id="IPR013766">
    <property type="entry name" value="Thioredoxin_domain"/>
</dbReference>
<dbReference type="EMBL" id="FWYB01000001">
    <property type="protein sequence ID" value="SMC57241.1"/>
    <property type="molecule type" value="Genomic_DNA"/>
</dbReference>
<feature type="signal peptide" evidence="5">
    <location>
        <begin position="1"/>
        <end position="25"/>
    </location>
</feature>
<evidence type="ECO:0000256" key="5">
    <source>
        <dbReference type="SAM" id="SignalP"/>
    </source>
</evidence>
<gene>
    <name evidence="7" type="ORF">SAMN04488101_101329</name>
</gene>
<feature type="domain" description="Thioredoxin" evidence="6">
    <location>
        <begin position="246"/>
        <end position="387"/>
    </location>
</feature>